<dbReference type="GO" id="GO:0016757">
    <property type="term" value="F:glycosyltransferase activity"/>
    <property type="evidence" value="ECO:0007669"/>
    <property type="project" value="UniProtKB-KW"/>
</dbReference>
<evidence type="ECO:0000313" key="3">
    <source>
        <dbReference type="EMBL" id="HIV85415.1"/>
    </source>
</evidence>
<dbReference type="PANTHER" id="PTHR12526">
    <property type="entry name" value="GLYCOSYLTRANSFERASE"/>
    <property type="match status" value="1"/>
</dbReference>
<dbReference type="Gene3D" id="3.40.50.2000">
    <property type="entry name" value="Glycogen Phosphorylase B"/>
    <property type="match status" value="2"/>
</dbReference>
<evidence type="ECO:0000259" key="1">
    <source>
        <dbReference type="Pfam" id="PF00534"/>
    </source>
</evidence>
<accession>A0A9D1PPR0</accession>
<name>A0A9D1PPR0_9FIRM</name>
<organism evidence="3 4">
    <name type="scientific">Candidatus Monoglobus merdigallinarum</name>
    <dbReference type="NCBI Taxonomy" id="2838698"/>
    <lineage>
        <taxon>Bacteria</taxon>
        <taxon>Bacillati</taxon>
        <taxon>Bacillota</taxon>
        <taxon>Clostridia</taxon>
        <taxon>Monoglobales</taxon>
        <taxon>Monoglobaceae</taxon>
        <taxon>Monoglobus</taxon>
    </lineage>
</organism>
<dbReference type="Proteomes" id="UP000824162">
    <property type="component" value="Unassembled WGS sequence"/>
</dbReference>
<dbReference type="PANTHER" id="PTHR12526:SF630">
    <property type="entry name" value="GLYCOSYLTRANSFERASE"/>
    <property type="match status" value="1"/>
</dbReference>
<evidence type="ECO:0000313" key="4">
    <source>
        <dbReference type="Proteomes" id="UP000824162"/>
    </source>
</evidence>
<dbReference type="InterPro" id="IPR001296">
    <property type="entry name" value="Glyco_trans_1"/>
</dbReference>
<reference evidence="3" key="1">
    <citation type="journal article" date="2021" name="PeerJ">
        <title>Extensive microbial diversity within the chicken gut microbiome revealed by metagenomics and culture.</title>
        <authorList>
            <person name="Gilroy R."/>
            <person name="Ravi A."/>
            <person name="Getino M."/>
            <person name="Pursley I."/>
            <person name="Horton D.L."/>
            <person name="Alikhan N.F."/>
            <person name="Baker D."/>
            <person name="Gharbi K."/>
            <person name="Hall N."/>
            <person name="Watson M."/>
            <person name="Adriaenssens E.M."/>
            <person name="Foster-Nyarko E."/>
            <person name="Jarju S."/>
            <person name="Secka A."/>
            <person name="Antonio M."/>
            <person name="Oren A."/>
            <person name="Chaudhuri R.R."/>
            <person name="La Ragione R."/>
            <person name="Hildebrand F."/>
            <person name="Pallen M.J."/>
        </authorList>
    </citation>
    <scope>NUCLEOTIDE SEQUENCE</scope>
    <source>
        <strain evidence="3">5790</strain>
    </source>
</reference>
<reference evidence="3" key="2">
    <citation type="submission" date="2021-04" db="EMBL/GenBank/DDBJ databases">
        <authorList>
            <person name="Gilroy R."/>
        </authorList>
    </citation>
    <scope>NUCLEOTIDE SEQUENCE</scope>
    <source>
        <strain evidence="3">5790</strain>
    </source>
</reference>
<gene>
    <name evidence="3" type="ORF">H9900_01240</name>
</gene>
<dbReference type="SUPFAM" id="SSF53756">
    <property type="entry name" value="UDP-Glycosyltransferase/glycogen phosphorylase"/>
    <property type="match status" value="1"/>
</dbReference>
<sequence>MIKVVEVSSDSNIGGAGKCIITFLKYFDRSRFDVSVVLPENSLLLPEIKQLGIKTYELGRLAEKSLDAGAIWSLRRLLRQIKPDIVHTHASMSARIAAKLCGIKTVYTRHSVFEPSRRLSQGVGRCINGFVNNHTADRIIAVAEAAKYNLTATGIREDKIDVILNGVEALTPLENRDEIRRSFGIEPNEAAVAIIARVTAVKGHEYFVKAAKILKDRGIRAKFLIAGTGDEEENVRRQISELELEDTVKMLGFLSDVEPLMNAMDIQANCSYGTEATSLSLLQGMSLGKPAVVTEFGGNPGVIQNGANGFLTPIKDAEAMADALERLITDDMLYERISRTSREMYNESFTAEANTSAIEKVYLELMSGK</sequence>
<dbReference type="InterPro" id="IPR028098">
    <property type="entry name" value="Glyco_trans_4-like_N"/>
</dbReference>
<protein>
    <submittedName>
        <fullName evidence="3">Glycosyltransferase</fullName>
        <ecNumber evidence="3">2.4.-.-</ecNumber>
    </submittedName>
</protein>
<dbReference type="Pfam" id="PF13439">
    <property type="entry name" value="Glyco_transf_4"/>
    <property type="match status" value="1"/>
</dbReference>
<feature type="domain" description="Glycosyltransferase subfamily 4-like N-terminal" evidence="2">
    <location>
        <begin position="13"/>
        <end position="168"/>
    </location>
</feature>
<comment type="caution">
    <text evidence="3">The sequence shown here is derived from an EMBL/GenBank/DDBJ whole genome shotgun (WGS) entry which is preliminary data.</text>
</comment>
<dbReference type="AlphaFoldDB" id="A0A9D1PPR0"/>
<evidence type="ECO:0000259" key="2">
    <source>
        <dbReference type="Pfam" id="PF13439"/>
    </source>
</evidence>
<dbReference type="EC" id="2.4.-.-" evidence="3"/>
<dbReference type="Pfam" id="PF00534">
    <property type="entry name" value="Glycos_transf_1"/>
    <property type="match status" value="1"/>
</dbReference>
<proteinExistence type="predicted"/>
<feature type="domain" description="Glycosyl transferase family 1" evidence="1">
    <location>
        <begin position="176"/>
        <end position="343"/>
    </location>
</feature>
<keyword evidence="3" id="KW-0328">Glycosyltransferase</keyword>
<keyword evidence="3" id="KW-0808">Transferase</keyword>
<dbReference type="EMBL" id="DXIJ01000024">
    <property type="protein sequence ID" value="HIV85415.1"/>
    <property type="molecule type" value="Genomic_DNA"/>
</dbReference>